<reference evidence="2 3" key="1">
    <citation type="submission" date="2018-11" db="EMBL/GenBank/DDBJ databases">
        <title>Sequencing the genomes of 1000 actinobacteria strains.</title>
        <authorList>
            <person name="Klenk H.-P."/>
        </authorList>
    </citation>
    <scope>NUCLEOTIDE SEQUENCE [LARGE SCALE GENOMIC DNA]</scope>
    <source>
        <strain evidence="2 3">DSM 12652</strain>
    </source>
</reference>
<evidence type="ECO:0000313" key="2">
    <source>
        <dbReference type="EMBL" id="ROR90958.1"/>
    </source>
</evidence>
<gene>
    <name evidence="2" type="ORF">EDD33_1815</name>
</gene>
<comment type="caution">
    <text evidence="2">The sequence shown here is derived from an EMBL/GenBank/DDBJ whole genome shotgun (WGS) entry which is preliminary data.</text>
</comment>
<dbReference type="Gene3D" id="3.40.630.30">
    <property type="match status" value="1"/>
</dbReference>
<protein>
    <submittedName>
        <fullName evidence="2">RimJ/RimL family protein N-acetyltransferase</fullName>
    </submittedName>
</protein>
<name>A0A3N2CU75_9ACTN</name>
<evidence type="ECO:0000259" key="1">
    <source>
        <dbReference type="PROSITE" id="PS51186"/>
    </source>
</evidence>
<dbReference type="Proteomes" id="UP000281738">
    <property type="component" value="Unassembled WGS sequence"/>
</dbReference>
<dbReference type="EMBL" id="RKHO01000001">
    <property type="protein sequence ID" value="ROR90958.1"/>
    <property type="molecule type" value="Genomic_DNA"/>
</dbReference>
<organism evidence="2 3">
    <name type="scientific">Nocardioides aurantiacus</name>
    <dbReference type="NCBI Taxonomy" id="86796"/>
    <lineage>
        <taxon>Bacteria</taxon>
        <taxon>Bacillati</taxon>
        <taxon>Actinomycetota</taxon>
        <taxon>Actinomycetes</taxon>
        <taxon>Propionibacteriales</taxon>
        <taxon>Nocardioidaceae</taxon>
        <taxon>Nocardioides</taxon>
    </lineage>
</organism>
<evidence type="ECO:0000313" key="3">
    <source>
        <dbReference type="Proteomes" id="UP000281738"/>
    </source>
</evidence>
<sequence length="177" mass="19412">MSFLGPVSWPPAPIRTESLTVRPPRAEDRTGFIELLCSDEVREYLGGPLLRGDVERDLPATPGNLPGIFAIEADGQFVGSVTLDRRDPERPGHLSEGGNEVEVSYTLLPAYWGRGYATEAVGGVLEWAERALPGEPVLLCTQLANAASMRLAARLGFVQQNRFSEFDAEQWLGVYRP</sequence>
<dbReference type="Pfam" id="PF13302">
    <property type="entry name" value="Acetyltransf_3"/>
    <property type="match status" value="1"/>
</dbReference>
<keyword evidence="2" id="KW-0808">Transferase</keyword>
<dbReference type="AlphaFoldDB" id="A0A3N2CU75"/>
<dbReference type="GO" id="GO:0016747">
    <property type="term" value="F:acyltransferase activity, transferring groups other than amino-acyl groups"/>
    <property type="evidence" value="ECO:0007669"/>
    <property type="project" value="InterPro"/>
</dbReference>
<dbReference type="OrthoDB" id="3533156at2"/>
<keyword evidence="3" id="KW-1185">Reference proteome</keyword>
<dbReference type="InterPro" id="IPR000182">
    <property type="entry name" value="GNAT_dom"/>
</dbReference>
<dbReference type="SUPFAM" id="SSF55729">
    <property type="entry name" value="Acyl-CoA N-acyltransferases (Nat)"/>
    <property type="match status" value="1"/>
</dbReference>
<dbReference type="PANTHER" id="PTHR43792:SF1">
    <property type="entry name" value="N-ACETYLTRANSFERASE DOMAIN-CONTAINING PROTEIN"/>
    <property type="match status" value="1"/>
</dbReference>
<feature type="domain" description="N-acetyltransferase" evidence="1">
    <location>
        <begin position="19"/>
        <end position="177"/>
    </location>
</feature>
<dbReference type="CDD" id="cd04301">
    <property type="entry name" value="NAT_SF"/>
    <property type="match status" value="1"/>
</dbReference>
<dbReference type="InterPro" id="IPR051531">
    <property type="entry name" value="N-acetyltransferase"/>
</dbReference>
<accession>A0A3N2CU75</accession>
<dbReference type="PANTHER" id="PTHR43792">
    <property type="entry name" value="GNAT FAMILY, PUTATIVE (AFU_ORTHOLOGUE AFUA_3G00765)-RELATED-RELATED"/>
    <property type="match status" value="1"/>
</dbReference>
<dbReference type="PROSITE" id="PS51186">
    <property type="entry name" value="GNAT"/>
    <property type="match status" value="1"/>
</dbReference>
<proteinExistence type="predicted"/>
<dbReference type="InterPro" id="IPR016181">
    <property type="entry name" value="Acyl_CoA_acyltransferase"/>
</dbReference>